<comment type="similarity">
    <text evidence="1">Belongs to the Mu gp47/PBSX XkdT family.</text>
</comment>
<dbReference type="InterPro" id="IPR052399">
    <property type="entry name" value="Phage_Baseplate_Assmbl_Protein"/>
</dbReference>
<feature type="domain" description="Baseplate J-like C-terminal" evidence="4">
    <location>
        <begin position="265"/>
        <end position="349"/>
    </location>
</feature>
<dbReference type="Proteomes" id="UP000195897">
    <property type="component" value="Unassembled WGS sequence"/>
</dbReference>
<name>A0A1Y4L6I3_9FIRM</name>
<dbReference type="InterPro" id="IPR058531">
    <property type="entry name" value="Baseplate_J_M"/>
</dbReference>
<evidence type="ECO:0000313" key="6">
    <source>
        <dbReference type="Proteomes" id="UP000195897"/>
    </source>
</evidence>
<protein>
    <submittedName>
        <fullName evidence="5">Uncharacterized protein</fullName>
    </submittedName>
</protein>
<dbReference type="AlphaFoldDB" id="A0A1Y4L6I3"/>
<dbReference type="Pfam" id="PF04865">
    <property type="entry name" value="Baseplate_J"/>
    <property type="match status" value="1"/>
</dbReference>
<evidence type="ECO:0000256" key="1">
    <source>
        <dbReference type="ARBA" id="ARBA00038087"/>
    </source>
</evidence>
<dbReference type="Pfam" id="PF26079">
    <property type="entry name" value="Baseplate_J_C"/>
    <property type="match status" value="1"/>
</dbReference>
<gene>
    <name evidence="5" type="ORF">B5F17_13610</name>
</gene>
<comment type="caution">
    <text evidence="5">The sequence shown here is derived from an EMBL/GenBank/DDBJ whole genome shotgun (WGS) entry which is preliminary data.</text>
</comment>
<reference evidence="6" key="1">
    <citation type="submission" date="2017-04" db="EMBL/GenBank/DDBJ databases">
        <title>Function of individual gut microbiota members based on whole genome sequencing of pure cultures obtained from chicken caecum.</title>
        <authorList>
            <person name="Medvecky M."/>
            <person name="Cejkova D."/>
            <person name="Polansky O."/>
            <person name="Karasova D."/>
            <person name="Kubasova T."/>
            <person name="Cizek A."/>
            <person name="Rychlik I."/>
        </authorList>
    </citation>
    <scope>NUCLEOTIDE SEQUENCE [LARGE SCALE GENOMIC DNA]</scope>
    <source>
        <strain evidence="6">An180</strain>
    </source>
</reference>
<feature type="domain" description="Baseplate J-like central" evidence="3">
    <location>
        <begin position="187"/>
        <end position="258"/>
    </location>
</feature>
<organism evidence="5 6">
    <name type="scientific">Butyricicoccus pullicaecorum</name>
    <dbReference type="NCBI Taxonomy" id="501571"/>
    <lineage>
        <taxon>Bacteria</taxon>
        <taxon>Bacillati</taxon>
        <taxon>Bacillota</taxon>
        <taxon>Clostridia</taxon>
        <taxon>Eubacteriales</taxon>
        <taxon>Butyricicoccaceae</taxon>
        <taxon>Butyricicoccus</taxon>
    </lineage>
</organism>
<dbReference type="InterPro" id="IPR058530">
    <property type="entry name" value="Baseplate_J-like_C"/>
</dbReference>
<dbReference type="PANTHER" id="PTHR37829:SF3">
    <property type="entry name" value="PROTEIN JAYE-RELATED"/>
    <property type="match status" value="1"/>
</dbReference>
<evidence type="ECO:0000259" key="4">
    <source>
        <dbReference type="Pfam" id="PF26079"/>
    </source>
</evidence>
<dbReference type="Pfam" id="PF26078">
    <property type="entry name" value="Baseplate_J_M"/>
    <property type="match status" value="1"/>
</dbReference>
<dbReference type="RefSeq" id="WP_087374701.1">
    <property type="nucleotide sequence ID" value="NZ_NFKK01000025.1"/>
</dbReference>
<proteinExistence type="inferred from homology"/>
<accession>A0A1Y4L6I3</accession>
<feature type="domain" description="Baseplate protein J-like barrel" evidence="2">
    <location>
        <begin position="85"/>
        <end position="166"/>
    </location>
</feature>
<evidence type="ECO:0000259" key="2">
    <source>
        <dbReference type="Pfam" id="PF04865"/>
    </source>
</evidence>
<evidence type="ECO:0000259" key="3">
    <source>
        <dbReference type="Pfam" id="PF26078"/>
    </source>
</evidence>
<evidence type="ECO:0000313" key="5">
    <source>
        <dbReference type="EMBL" id="OUP51089.1"/>
    </source>
</evidence>
<dbReference type="PANTHER" id="PTHR37829">
    <property type="entry name" value="PHAGE-LIKE ELEMENT PBSX PROTEIN XKDT"/>
    <property type="match status" value="1"/>
</dbReference>
<sequence>MYEDMTPERIQKQIRERTDADFLTGEGSYFELHTKPVAYVLSEFYHKLDAQIPISFVDETSGIYIDKRANEFGITRKPGYKATVTLTLTGAQGCFVPAGTRFTTEDGLQFETLSSVTIGLTGTADVAAAAVELGTLYNVPAERIVKPVQPVSKLDTVTNKQPAEGGMDEETDAALLARLYAHWREPATSSNRYDYEHWAMAVTGIGAARCIEIWDGPGTVKVIVASMEVKPVDEELVERVAAYIEEKRAVGAEVTVVSAQGVDIRIAATVQLTEGAQIASVQQKFEAAVQDYIAQTVFDNPFLSYNRLAFLLMGVPGVRDYTALTLNGGQDNIDLPLGQVPVLQSVEVSAGVG</sequence>
<dbReference type="InterPro" id="IPR006949">
    <property type="entry name" value="Barrel_Baseplate_J-like"/>
</dbReference>
<dbReference type="EMBL" id="NFKK01000025">
    <property type="protein sequence ID" value="OUP51089.1"/>
    <property type="molecule type" value="Genomic_DNA"/>
</dbReference>